<dbReference type="EMBL" id="JAIZAY010000018">
    <property type="protein sequence ID" value="KAJ8025242.1"/>
    <property type="molecule type" value="Genomic_DNA"/>
</dbReference>
<evidence type="ECO:0000313" key="3">
    <source>
        <dbReference type="Proteomes" id="UP001152320"/>
    </source>
</evidence>
<sequence>MALFGIKHKSSKPQCMFAFWLEYFLGQAFFVFLHKASHHIVSFGRGCVKFWNLCACTVACVCLLVTFTCFSLFACFSFVPLVSIGAPRLRNQVPAIDKTAV</sequence>
<evidence type="ECO:0000256" key="1">
    <source>
        <dbReference type="SAM" id="Phobius"/>
    </source>
</evidence>
<reference evidence="2" key="1">
    <citation type="submission" date="2021-10" db="EMBL/GenBank/DDBJ databases">
        <title>Tropical sea cucumber genome reveals ecological adaptation and Cuvierian tubules defense mechanism.</title>
        <authorList>
            <person name="Chen T."/>
        </authorList>
    </citation>
    <scope>NUCLEOTIDE SEQUENCE</scope>
    <source>
        <strain evidence="2">Nanhai2018</strain>
        <tissue evidence="2">Muscle</tissue>
    </source>
</reference>
<proteinExistence type="predicted"/>
<keyword evidence="1" id="KW-0812">Transmembrane</keyword>
<dbReference type="AlphaFoldDB" id="A0A9Q0YRV2"/>
<name>A0A9Q0YRV2_HOLLE</name>
<accession>A0A9Q0YRV2</accession>
<evidence type="ECO:0000313" key="2">
    <source>
        <dbReference type="EMBL" id="KAJ8025242.1"/>
    </source>
</evidence>
<organism evidence="2 3">
    <name type="scientific">Holothuria leucospilota</name>
    <name type="common">Black long sea cucumber</name>
    <name type="synonym">Mertensiothuria leucospilota</name>
    <dbReference type="NCBI Taxonomy" id="206669"/>
    <lineage>
        <taxon>Eukaryota</taxon>
        <taxon>Metazoa</taxon>
        <taxon>Echinodermata</taxon>
        <taxon>Eleutherozoa</taxon>
        <taxon>Echinozoa</taxon>
        <taxon>Holothuroidea</taxon>
        <taxon>Aspidochirotacea</taxon>
        <taxon>Aspidochirotida</taxon>
        <taxon>Holothuriidae</taxon>
        <taxon>Holothuria</taxon>
    </lineage>
</organism>
<feature type="transmembrane region" description="Helical" evidence="1">
    <location>
        <begin position="53"/>
        <end position="79"/>
    </location>
</feature>
<gene>
    <name evidence="2" type="ORF">HOLleu_35396</name>
</gene>
<keyword evidence="3" id="KW-1185">Reference proteome</keyword>
<keyword evidence="1" id="KW-0472">Membrane</keyword>
<feature type="transmembrane region" description="Helical" evidence="1">
    <location>
        <begin position="16"/>
        <end position="33"/>
    </location>
</feature>
<keyword evidence="1" id="KW-1133">Transmembrane helix</keyword>
<comment type="caution">
    <text evidence="2">The sequence shown here is derived from an EMBL/GenBank/DDBJ whole genome shotgun (WGS) entry which is preliminary data.</text>
</comment>
<dbReference type="Proteomes" id="UP001152320">
    <property type="component" value="Chromosome 18"/>
</dbReference>
<protein>
    <submittedName>
        <fullName evidence="2">Uncharacterized protein</fullName>
    </submittedName>
</protein>